<sequence>MTDQHADDLDRAADGDGHGVAAEDELGDDGRDASASDNDDSRGHAARTGALRRVLPASLGGRLTAAAAVLLAVVLSVSAMVWRPWNSLPDNAAFVVGDEMVTRDELDQRMDTLHALYGVEEPDDPDERDEFRRDAAKSVAVSMILDDAVAEHDIEIPGKRTRDVLDRHITEEFDGGGRDDFVRALGNVGASESEVLDEVERQLAIGRLMENVLGEVEISDERLRAEFDERADELAAPQRRTLRNIVVESERDARDVLDRLDDGESFETVAEEVSLDGSTKDSGGMLEQVSKDQLETPVAEASFDVDTSELYGPVEGETGWHVGRVDEIFPSAPADFAEISGELRELVQAEVALERWREWLAERIRRADVRYADEYRPADPNAAPEASEPGSEGLAGTSGPGE</sequence>
<proteinExistence type="predicted"/>
<dbReference type="PROSITE" id="PS50198">
    <property type="entry name" value="PPIC_PPIASE_2"/>
    <property type="match status" value="1"/>
</dbReference>
<protein>
    <submittedName>
        <fullName evidence="5">Peptidyl-prolyl cis-trans isomerase C</fullName>
    </submittedName>
</protein>
<feature type="transmembrane region" description="Helical" evidence="3">
    <location>
        <begin position="63"/>
        <end position="82"/>
    </location>
</feature>
<dbReference type="InterPro" id="IPR050245">
    <property type="entry name" value="PrsA_foldase"/>
</dbReference>
<keyword evidence="1 5" id="KW-0413">Isomerase</keyword>
<dbReference type="PANTHER" id="PTHR47245:SF2">
    <property type="entry name" value="PEPTIDYL-PROLYL CIS-TRANS ISOMERASE HP_0175-RELATED"/>
    <property type="match status" value="1"/>
</dbReference>
<dbReference type="Gene3D" id="3.10.50.40">
    <property type="match status" value="1"/>
</dbReference>
<keyword evidence="6" id="KW-1185">Reference proteome</keyword>
<evidence type="ECO:0000256" key="2">
    <source>
        <dbReference type="SAM" id="MobiDB-lite"/>
    </source>
</evidence>
<evidence type="ECO:0000259" key="4">
    <source>
        <dbReference type="PROSITE" id="PS50198"/>
    </source>
</evidence>
<keyword evidence="1" id="KW-0697">Rotamase</keyword>
<dbReference type="SUPFAM" id="SSF109998">
    <property type="entry name" value="Triger factor/SurA peptide-binding domain-like"/>
    <property type="match status" value="1"/>
</dbReference>
<feature type="region of interest" description="Disordered" evidence="2">
    <location>
        <begin position="1"/>
        <end position="45"/>
    </location>
</feature>
<dbReference type="GO" id="GO:0003755">
    <property type="term" value="F:peptidyl-prolyl cis-trans isomerase activity"/>
    <property type="evidence" value="ECO:0007669"/>
    <property type="project" value="UniProtKB-KW"/>
</dbReference>
<dbReference type="RefSeq" id="WP_176440041.1">
    <property type="nucleotide sequence ID" value="NZ_FZNW01000022.1"/>
</dbReference>
<dbReference type="InterPro" id="IPR046357">
    <property type="entry name" value="PPIase_dom_sf"/>
</dbReference>
<feature type="compositionally biased region" description="Basic and acidic residues" evidence="2">
    <location>
        <begin position="1"/>
        <end position="17"/>
    </location>
</feature>
<evidence type="ECO:0000313" key="6">
    <source>
        <dbReference type="Proteomes" id="UP000198348"/>
    </source>
</evidence>
<dbReference type="Gene3D" id="1.10.4030.10">
    <property type="entry name" value="Porin chaperone SurA, peptide-binding domain"/>
    <property type="match status" value="1"/>
</dbReference>
<keyword evidence="3" id="KW-0472">Membrane</keyword>
<dbReference type="InterPro" id="IPR027304">
    <property type="entry name" value="Trigger_fact/SurA_dom_sf"/>
</dbReference>
<feature type="compositionally biased region" description="Basic and acidic residues" evidence="2">
    <location>
        <begin position="28"/>
        <end position="43"/>
    </location>
</feature>
<dbReference type="Pfam" id="PF13145">
    <property type="entry name" value="Rotamase_2"/>
    <property type="match status" value="1"/>
</dbReference>
<name>A0A238ZM03_9PSEU</name>
<dbReference type="PANTHER" id="PTHR47245">
    <property type="entry name" value="PEPTIDYLPROLYL ISOMERASE"/>
    <property type="match status" value="1"/>
</dbReference>
<dbReference type="SUPFAM" id="SSF54534">
    <property type="entry name" value="FKBP-like"/>
    <property type="match status" value="1"/>
</dbReference>
<evidence type="ECO:0000313" key="5">
    <source>
        <dbReference type="EMBL" id="SNR84091.1"/>
    </source>
</evidence>
<keyword evidence="3" id="KW-0812">Transmembrane</keyword>
<gene>
    <name evidence="5" type="ORF">SAMN06265360_12242</name>
</gene>
<dbReference type="Proteomes" id="UP000198348">
    <property type="component" value="Unassembled WGS sequence"/>
</dbReference>
<dbReference type="AlphaFoldDB" id="A0A238ZM03"/>
<accession>A0A238ZM03</accession>
<dbReference type="EMBL" id="FZNW01000022">
    <property type="protein sequence ID" value="SNR84091.1"/>
    <property type="molecule type" value="Genomic_DNA"/>
</dbReference>
<keyword evidence="3" id="KW-1133">Transmembrane helix</keyword>
<feature type="region of interest" description="Disordered" evidence="2">
    <location>
        <begin position="373"/>
        <end position="402"/>
    </location>
</feature>
<organism evidence="5 6">
    <name type="scientific">Haloechinothrix alba</name>
    <dbReference type="NCBI Taxonomy" id="664784"/>
    <lineage>
        <taxon>Bacteria</taxon>
        <taxon>Bacillati</taxon>
        <taxon>Actinomycetota</taxon>
        <taxon>Actinomycetes</taxon>
        <taxon>Pseudonocardiales</taxon>
        <taxon>Pseudonocardiaceae</taxon>
        <taxon>Haloechinothrix</taxon>
    </lineage>
</organism>
<evidence type="ECO:0000256" key="1">
    <source>
        <dbReference type="PROSITE-ProRule" id="PRU00278"/>
    </source>
</evidence>
<dbReference type="InterPro" id="IPR000297">
    <property type="entry name" value="PPIase_PpiC"/>
</dbReference>
<evidence type="ECO:0000256" key="3">
    <source>
        <dbReference type="SAM" id="Phobius"/>
    </source>
</evidence>
<reference evidence="6" key="1">
    <citation type="submission" date="2017-06" db="EMBL/GenBank/DDBJ databases">
        <authorList>
            <person name="Varghese N."/>
            <person name="Submissions S."/>
        </authorList>
    </citation>
    <scope>NUCLEOTIDE SEQUENCE [LARGE SCALE GENOMIC DNA]</scope>
    <source>
        <strain evidence="6">DSM 45207</strain>
    </source>
</reference>
<feature type="domain" description="PpiC" evidence="4">
    <location>
        <begin position="237"/>
        <end position="327"/>
    </location>
</feature>